<comment type="subcellular location">
    <subcellularLocation>
        <location evidence="1">Nucleus</location>
    </subcellularLocation>
</comment>
<feature type="domain" description="C2H2-type" evidence="13">
    <location>
        <begin position="432"/>
        <end position="459"/>
    </location>
</feature>
<dbReference type="InterPro" id="IPR029400">
    <property type="entry name" value="TINF2_N"/>
</dbReference>
<keyword evidence="3" id="KW-0479">Metal-binding</keyword>
<evidence type="ECO:0000256" key="8">
    <source>
        <dbReference type="ARBA" id="ARBA00023125"/>
    </source>
</evidence>
<evidence type="ECO:0000256" key="1">
    <source>
        <dbReference type="ARBA" id="ARBA00004123"/>
    </source>
</evidence>
<evidence type="ECO:0000256" key="3">
    <source>
        <dbReference type="ARBA" id="ARBA00022723"/>
    </source>
</evidence>
<dbReference type="EMBL" id="CM014099">
    <property type="protein sequence ID" value="TKS90659.1"/>
    <property type="molecule type" value="Genomic_DNA"/>
</dbReference>
<keyword evidence="15" id="KW-1185">Reference proteome</keyword>
<feature type="domain" description="C2H2-type" evidence="13">
    <location>
        <begin position="544"/>
        <end position="571"/>
    </location>
</feature>
<dbReference type="PROSITE" id="PS00028">
    <property type="entry name" value="ZINC_FINGER_C2H2_1"/>
    <property type="match status" value="8"/>
</dbReference>
<dbReference type="SMART" id="SM00355">
    <property type="entry name" value="ZnF_C2H2"/>
    <property type="match status" value="8"/>
</dbReference>
<feature type="region of interest" description="Disordered" evidence="12">
    <location>
        <begin position="301"/>
        <end position="334"/>
    </location>
</feature>
<evidence type="ECO:0000256" key="12">
    <source>
        <dbReference type="SAM" id="MobiDB-lite"/>
    </source>
</evidence>
<feature type="region of interest" description="Disordered" evidence="12">
    <location>
        <begin position="1"/>
        <end position="23"/>
    </location>
</feature>
<evidence type="ECO:0000256" key="2">
    <source>
        <dbReference type="ARBA" id="ARBA00006991"/>
    </source>
</evidence>
<dbReference type="PANTHER" id="PTHR23226">
    <property type="entry name" value="ZINC FINGER AND SCAN DOMAIN-CONTAINING"/>
    <property type="match status" value="1"/>
</dbReference>
<dbReference type="Proteomes" id="UP000298787">
    <property type="component" value="Chromosome 22"/>
</dbReference>
<keyword evidence="5 11" id="KW-0863">Zinc-finger</keyword>
<dbReference type="PROSITE" id="PS50157">
    <property type="entry name" value="ZINC_FINGER_C2H2_2"/>
    <property type="match status" value="8"/>
</dbReference>
<accession>A0A4U5VQI0</accession>
<keyword evidence="7" id="KW-0805">Transcription regulation</keyword>
<keyword evidence="6" id="KW-0862">Zinc</keyword>
<dbReference type="AlphaFoldDB" id="A0A4U5VQI0"/>
<dbReference type="SUPFAM" id="SSF57667">
    <property type="entry name" value="beta-beta-alpha zinc fingers"/>
    <property type="match status" value="4"/>
</dbReference>
<dbReference type="FunFam" id="3.30.160.60:FF:000023">
    <property type="entry name" value="zinc finger protein 37 homolog"/>
    <property type="match status" value="1"/>
</dbReference>
<evidence type="ECO:0000313" key="15">
    <source>
        <dbReference type="Proteomes" id="UP000298787"/>
    </source>
</evidence>
<evidence type="ECO:0000256" key="10">
    <source>
        <dbReference type="ARBA" id="ARBA00023242"/>
    </source>
</evidence>
<proteinExistence type="inferred from homology"/>
<dbReference type="Pfam" id="PF14973">
    <property type="entry name" value="TINF2_N"/>
    <property type="match status" value="1"/>
</dbReference>
<dbReference type="FunFam" id="3.30.160.60:FF:002343">
    <property type="entry name" value="Zinc finger protein 33A"/>
    <property type="match status" value="1"/>
</dbReference>
<feature type="domain" description="C2H2-type" evidence="13">
    <location>
        <begin position="460"/>
        <end position="487"/>
    </location>
</feature>
<dbReference type="GO" id="GO:0005634">
    <property type="term" value="C:nucleus"/>
    <property type="evidence" value="ECO:0007669"/>
    <property type="project" value="UniProtKB-SubCell"/>
</dbReference>
<evidence type="ECO:0000256" key="4">
    <source>
        <dbReference type="ARBA" id="ARBA00022737"/>
    </source>
</evidence>
<evidence type="ECO:0000256" key="5">
    <source>
        <dbReference type="ARBA" id="ARBA00022771"/>
    </source>
</evidence>
<name>A0A4U5VQI0_COLLU</name>
<feature type="domain" description="C2H2-type" evidence="13">
    <location>
        <begin position="600"/>
        <end position="627"/>
    </location>
</feature>
<feature type="domain" description="C2H2-type" evidence="13">
    <location>
        <begin position="402"/>
        <end position="430"/>
    </location>
</feature>
<feature type="compositionally biased region" description="Acidic residues" evidence="12">
    <location>
        <begin position="308"/>
        <end position="317"/>
    </location>
</feature>
<dbReference type="Pfam" id="PF00096">
    <property type="entry name" value="zf-C2H2"/>
    <property type="match status" value="5"/>
</dbReference>
<keyword evidence="4" id="KW-0677">Repeat</keyword>
<dbReference type="FunFam" id="3.30.160.60:FF:001506">
    <property type="entry name" value="Zinc finger protein"/>
    <property type="match status" value="1"/>
</dbReference>
<sequence length="633" mass="72769">MLSGKQEGTSGSSEERVNQSLTGSRADVSNNAIRASNNTCLECGKTFASYPRLPLSSLRLLVPPLRLMSACMWQVALERNVYQYDKLAEFITLVTEIVPELLNYKQRTQLILGLRARSILEFLKQEDPDCKTIKEHLDIFQKSATTFEDEKDQDDGEVDISKATFVELVQMLLGDKYEKDKFLKDVFPALYGGCYDTMLQILMWEFLNRLEEFLPVPSFSKVLYYRFPLFEVFSVFDLSSTDYQFDEFVSDESDLRKILQDQKQRKKLIQSEFSFMSDTILSTLASKQTFVASEGHVVSVKDEKGGDSSDEETDDSSTEPNPSNSQFQESGPLRHTSSLYSKEAATEDHASSLVPQSTYTQVILLGQISEQPAVDSTRVQESWSEGEMKLNLRSTVDETEKYTCPVCHKGFWKPIMLSRHLRAKHPTFKQLHRCDKCEKTFQTKRRLEQHLQAHTEVKPYVCSYCGKGLPCAKVLKTHLRVHTGERPYACKYCDKKFDQPYSLTQHIRVHNGEKPYLCSECGKAFSNSSAFLVHTRLHTGERPYHCKDCGAKYITLQRLKVHQRIHTGDRLFGCPHCGKHFRIQSALITHNRIHTGERPYKCVVCEKRFYSSHNLKIHMRSHRTTRQEKAPTE</sequence>
<dbReference type="FunFam" id="3.30.160.60:FF:000508">
    <property type="entry name" value="Myeloid zinc finger 1"/>
    <property type="match status" value="1"/>
</dbReference>
<feature type="domain" description="C2H2-type" evidence="13">
    <location>
        <begin position="488"/>
        <end position="515"/>
    </location>
</feature>
<dbReference type="FunFam" id="3.30.160.60:FF:001370">
    <property type="entry name" value="Zinc finger protein"/>
    <property type="match status" value="1"/>
</dbReference>
<comment type="similarity">
    <text evidence="2">Belongs to the krueppel C2H2-type zinc-finger protein family.</text>
</comment>
<dbReference type="GO" id="GO:0042802">
    <property type="term" value="F:identical protein binding"/>
    <property type="evidence" value="ECO:0007669"/>
    <property type="project" value="UniProtKB-ARBA"/>
</dbReference>
<dbReference type="CDD" id="cd11657">
    <property type="entry name" value="TIN2_N"/>
    <property type="match status" value="1"/>
</dbReference>
<evidence type="ECO:0000256" key="9">
    <source>
        <dbReference type="ARBA" id="ARBA00023163"/>
    </source>
</evidence>
<dbReference type="GO" id="GO:0008270">
    <property type="term" value="F:zinc ion binding"/>
    <property type="evidence" value="ECO:0007669"/>
    <property type="project" value="UniProtKB-KW"/>
</dbReference>
<feature type="domain" description="C2H2-type" evidence="13">
    <location>
        <begin position="572"/>
        <end position="599"/>
    </location>
</feature>
<evidence type="ECO:0000256" key="11">
    <source>
        <dbReference type="PROSITE-ProRule" id="PRU00042"/>
    </source>
</evidence>
<keyword evidence="10" id="KW-0539">Nucleus</keyword>
<reference evidence="14 15" key="1">
    <citation type="submission" date="2019-01" db="EMBL/GenBank/DDBJ databases">
        <title>Genome Assembly of Collichthys lucidus.</title>
        <authorList>
            <person name="Cai M."/>
            <person name="Xiao S."/>
        </authorList>
    </citation>
    <scope>NUCLEOTIDE SEQUENCE [LARGE SCALE GENOMIC DNA]</scope>
    <source>
        <strain evidence="14">JT15FE1705JMU</strain>
        <tissue evidence="14">Muscle</tissue>
    </source>
</reference>
<dbReference type="InterPro" id="IPR013087">
    <property type="entry name" value="Znf_C2H2_type"/>
</dbReference>
<feature type="compositionally biased region" description="Polar residues" evidence="12">
    <location>
        <begin position="320"/>
        <end position="334"/>
    </location>
</feature>
<keyword evidence="8" id="KW-0238">DNA-binding</keyword>
<protein>
    <submittedName>
        <fullName evidence="14">Zinc finger protein 879</fullName>
    </submittedName>
</protein>
<dbReference type="InterPro" id="IPR036236">
    <property type="entry name" value="Znf_C2H2_sf"/>
</dbReference>
<evidence type="ECO:0000256" key="6">
    <source>
        <dbReference type="ARBA" id="ARBA00022833"/>
    </source>
</evidence>
<evidence type="ECO:0000256" key="7">
    <source>
        <dbReference type="ARBA" id="ARBA00023015"/>
    </source>
</evidence>
<organism evidence="14 15">
    <name type="scientific">Collichthys lucidus</name>
    <name type="common">Big head croaker</name>
    <name type="synonym">Sciaena lucida</name>
    <dbReference type="NCBI Taxonomy" id="240159"/>
    <lineage>
        <taxon>Eukaryota</taxon>
        <taxon>Metazoa</taxon>
        <taxon>Chordata</taxon>
        <taxon>Craniata</taxon>
        <taxon>Vertebrata</taxon>
        <taxon>Euteleostomi</taxon>
        <taxon>Actinopterygii</taxon>
        <taxon>Neopterygii</taxon>
        <taxon>Teleostei</taxon>
        <taxon>Neoteleostei</taxon>
        <taxon>Acanthomorphata</taxon>
        <taxon>Eupercaria</taxon>
        <taxon>Sciaenidae</taxon>
        <taxon>Collichthys</taxon>
    </lineage>
</organism>
<feature type="domain" description="C2H2-type" evidence="13">
    <location>
        <begin position="516"/>
        <end position="543"/>
    </location>
</feature>
<dbReference type="GO" id="GO:0003690">
    <property type="term" value="F:double-stranded DNA binding"/>
    <property type="evidence" value="ECO:0007669"/>
    <property type="project" value="UniProtKB-ARBA"/>
</dbReference>
<evidence type="ECO:0000259" key="13">
    <source>
        <dbReference type="PROSITE" id="PS50157"/>
    </source>
</evidence>
<dbReference type="Gene3D" id="3.30.160.60">
    <property type="entry name" value="Classic Zinc Finger"/>
    <property type="match status" value="7"/>
</dbReference>
<dbReference type="STRING" id="240159.A0A4U5VQI0"/>
<gene>
    <name evidence="14" type="ORF">D9C73_024792</name>
</gene>
<evidence type="ECO:0000313" key="14">
    <source>
        <dbReference type="EMBL" id="TKS90659.1"/>
    </source>
</evidence>
<keyword evidence="9" id="KW-0804">Transcription</keyword>
<dbReference type="FunFam" id="3.30.160.60:FF:000690">
    <property type="entry name" value="Zinc finger protein 354C"/>
    <property type="match status" value="1"/>
</dbReference>